<evidence type="ECO:0000256" key="10">
    <source>
        <dbReference type="ARBA" id="ARBA00039988"/>
    </source>
</evidence>
<evidence type="ECO:0000256" key="5">
    <source>
        <dbReference type="ARBA" id="ARBA00036184"/>
    </source>
</evidence>
<comment type="caution">
    <text evidence="17">The sequence shown here is derived from an EMBL/GenBank/DDBJ whole genome shotgun (WGS) entry which is preliminary data.</text>
</comment>
<dbReference type="InterPro" id="IPR050188">
    <property type="entry name" value="RluA_PseudoU_synthase"/>
</dbReference>
<evidence type="ECO:0000256" key="4">
    <source>
        <dbReference type="ARBA" id="ARBA00023235"/>
    </source>
</evidence>
<evidence type="ECO:0000313" key="17">
    <source>
        <dbReference type="EMBL" id="MFC3050537.1"/>
    </source>
</evidence>
<evidence type="ECO:0000256" key="7">
    <source>
        <dbReference type="ARBA" id="ARBA00037305"/>
    </source>
</evidence>
<dbReference type="InterPro" id="IPR006224">
    <property type="entry name" value="PsdUridine_synth_RluA-like_CS"/>
</dbReference>
<evidence type="ECO:0000259" key="16">
    <source>
        <dbReference type="Pfam" id="PF00849"/>
    </source>
</evidence>
<dbReference type="InterPro" id="IPR006145">
    <property type="entry name" value="PsdUridine_synth_RsuA/RluA"/>
</dbReference>
<evidence type="ECO:0000256" key="12">
    <source>
        <dbReference type="ARBA" id="ARBA00042372"/>
    </source>
</evidence>
<comment type="function">
    <text evidence="7">Dual specificity enzyme that catalyzes the synthesis of pseudouridine from uracil-746 in 23S ribosomal RNA and from uracil-32 in the anticodon stem and loop of transfer RNAs.</text>
</comment>
<evidence type="ECO:0000256" key="15">
    <source>
        <dbReference type="ARBA" id="ARBA00043143"/>
    </source>
</evidence>
<dbReference type="CDD" id="cd02869">
    <property type="entry name" value="PseudoU_synth_RluA_like"/>
    <property type="match status" value="1"/>
</dbReference>
<accession>A0ABV7D0C5</accession>
<protein>
    <recommendedName>
        <fullName evidence="10">Dual-specificity RNA pseudouridine synthase RluA</fullName>
        <ecNumber evidence="8">5.4.99.28</ecNumber>
        <ecNumber evidence="9">5.4.99.29</ecNumber>
    </recommendedName>
    <alternativeName>
        <fullName evidence="11">23S rRNA pseudouridine(746) synthase</fullName>
    </alternativeName>
    <alternativeName>
        <fullName evidence="14">Ribosomal large subunit pseudouridine synthase A</fullName>
    </alternativeName>
    <alternativeName>
        <fullName evidence="13">rRNA pseudouridylate synthase A</fullName>
    </alternativeName>
    <alternativeName>
        <fullName evidence="15">rRNA-uridine isomerase A</fullName>
    </alternativeName>
    <alternativeName>
        <fullName evidence="12">tRNA pseudouridine(32) synthase</fullName>
    </alternativeName>
</protein>
<keyword evidence="4" id="KW-0413">Isomerase</keyword>
<dbReference type="PROSITE" id="PS01129">
    <property type="entry name" value="PSI_RLU"/>
    <property type="match status" value="1"/>
</dbReference>
<gene>
    <name evidence="17" type="ORF">ACFOKA_01320</name>
</gene>
<evidence type="ECO:0000256" key="2">
    <source>
        <dbReference type="ARBA" id="ARBA00022552"/>
    </source>
</evidence>
<dbReference type="PANTHER" id="PTHR21600:SF91">
    <property type="entry name" value="DUAL-SPECIFICITY RNA PSEUDOURIDINE SYNTHASE RLUA"/>
    <property type="match status" value="1"/>
</dbReference>
<reference evidence="18" key="1">
    <citation type="journal article" date="2019" name="Int. J. Syst. Evol. Microbiol.">
        <title>The Global Catalogue of Microorganisms (GCM) 10K type strain sequencing project: providing services to taxonomists for standard genome sequencing and annotation.</title>
        <authorList>
            <consortium name="The Broad Institute Genomics Platform"/>
            <consortium name="The Broad Institute Genome Sequencing Center for Infectious Disease"/>
            <person name="Wu L."/>
            <person name="Ma J."/>
        </authorList>
    </citation>
    <scope>NUCLEOTIDE SEQUENCE [LARGE SCALE GENOMIC DNA]</scope>
    <source>
        <strain evidence="18">KCTC 62164</strain>
    </source>
</reference>
<evidence type="ECO:0000256" key="9">
    <source>
        <dbReference type="ARBA" id="ARBA00038945"/>
    </source>
</evidence>
<evidence type="ECO:0000313" key="18">
    <source>
        <dbReference type="Proteomes" id="UP001595444"/>
    </source>
</evidence>
<keyword evidence="3" id="KW-0819">tRNA processing</keyword>
<dbReference type="InterPro" id="IPR020103">
    <property type="entry name" value="PsdUridine_synth_cat_dom_sf"/>
</dbReference>
<dbReference type="Proteomes" id="UP001595444">
    <property type="component" value="Unassembled WGS sequence"/>
</dbReference>
<dbReference type="EMBL" id="JBHRSL010000001">
    <property type="protein sequence ID" value="MFC3050537.1"/>
    <property type="molecule type" value="Genomic_DNA"/>
</dbReference>
<evidence type="ECO:0000256" key="8">
    <source>
        <dbReference type="ARBA" id="ARBA00038944"/>
    </source>
</evidence>
<comment type="similarity">
    <text evidence="1">Belongs to the pseudouridine synthase RluA family.</text>
</comment>
<sequence length="222" mass="25315">MSDKFVEPPHYDPPMDPYLEVLYVDEDILVLNKPSGLLSVEGRPEHHKDCLIRRAREQYPSATVVHRLDRDTSGVIVMALNMESHRHISKQFEKRETSKTYIARLSGLISGDKGTVNLPLKIDWPNRPRQKVDFELGREAITHWEVAEREESANATRVVFYPITGRSHQLRVHALELGHPIMGDSIYGDEKAADRLHLHAAELSLFHPVSGERLTFKAPAPF</sequence>
<organism evidence="17 18">
    <name type="scientific">Kordiimonas pumila</name>
    <dbReference type="NCBI Taxonomy" id="2161677"/>
    <lineage>
        <taxon>Bacteria</taxon>
        <taxon>Pseudomonadati</taxon>
        <taxon>Pseudomonadota</taxon>
        <taxon>Alphaproteobacteria</taxon>
        <taxon>Kordiimonadales</taxon>
        <taxon>Kordiimonadaceae</taxon>
        <taxon>Kordiimonas</taxon>
    </lineage>
</organism>
<dbReference type="EC" id="5.4.99.29" evidence="9"/>
<evidence type="ECO:0000256" key="11">
    <source>
        <dbReference type="ARBA" id="ARBA00041266"/>
    </source>
</evidence>
<keyword evidence="2" id="KW-0698">rRNA processing</keyword>
<name>A0ABV7D0C5_9PROT</name>
<comment type="catalytic activity">
    <reaction evidence="5">
        <text>uridine(32) in tRNA = pseudouridine(32) in tRNA</text>
        <dbReference type="Rhea" id="RHEA:42544"/>
        <dbReference type="Rhea" id="RHEA-COMP:10107"/>
        <dbReference type="Rhea" id="RHEA-COMP:10108"/>
        <dbReference type="ChEBI" id="CHEBI:65314"/>
        <dbReference type="ChEBI" id="CHEBI:65315"/>
        <dbReference type="EC" id="5.4.99.28"/>
    </reaction>
</comment>
<proteinExistence type="inferred from homology"/>
<dbReference type="EC" id="5.4.99.28" evidence="8"/>
<comment type="catalytic activity">
    <reaction evidence="6">
        <text>uridine(746) in 23S rRNA = pseudouridine(746) in 23S rRNA</text>
        <dbReference type="Rhea" id="RHEA:42548"/>
        <dbReference type="Rhea" id="RHEA-COMP:10109"/>
        <dbReference type="Rhea" id="RHEA-COMP:10110"/>
        <dbReference type="ChEBI" id="CHEBI:65314"/>
        <dbReference type="ChEBI" id="CHEBI:65315"/>
        <dbReference type="EC" id="5.4.99.29"/>
    </reaction>
</comment>
<keyword evidence="18" id="KW-1185">Reference proteome</keyword>
<evidence type="ECO:0000256" key="13">
    <source>
        <dbReference type="ARBA" id="ARBA00042844"/>
    </source>
</evidence>
<dbReference type="SUPFAM" id="SSF55120">
    <property type="entry name" value="Pseudouridine synthase"/>
    <property type="match status" value="1"/>
</dbReference>
<evidence type="ECO:0000256" key="3">
    <source>
        <dbReference type="ARBA" id="ARBA00022694"/>
    </source>
</evidence>
<dbReference type="RefSeq" id="WP_228073813.1">
    <property type="nucleotide sequence ID" value="NZ_CP061205.1"/>
</dbReference>
<evidence type="ECO:0000256" key="14">
    <source>
        <dbReference type="ARBA" id="ARBA00042883"/>
    </source>
</evidence>
<dbReference type="PANTHER" id="PTHR21600">
    <property type="entry name" value="MITOCHONDRIAL RNA PSEUDOURIDINE SYNTHASE"/>
    <property type="match status" value="1"/>
</dbReference>
<evidence type="ECO:0000256" key="6">
    <source>
        <dbReference type="ARBA" id="ARBA00036916"/>
    </source>
</evidence>
<dbReference type="Gene3D" id="3.30.2350.10">
    <property type="entry name" value="Pseudouridine synthase"/>
    <property type="match status" value="1"/>
</dbReference>
<evidence type="ECO:0000256" key="1">
    <source>
        <dbReference type="ARBA" id="ARBA00010876"/>
    </source>
</evidence>
<dbReference type="Pfam" id="PF00849">
    <property type="entry name" value="PseudoU_synth_2"/>
    <property type="match status" value="1"/>
</dbReference>
<feature type="domain" description="Pseudouridine synthase RsuA/RluA-like" evidence="16">
    <location>
        <begin position="27"/>
        <end position="174"/>
    </location>
</feature>